<dbReference type="RefSeq" id="WP_344903148.1">
    <property type="nucleotide sequence ID" value="NZ_BAAAYO010000001.1"/>
</dbReference>
<name>A0ABV5VXM3_9BACL</name>
<reference evidence="1 2" key="1">
    <citation type="submission" date="2024-09" db="EMBL/GenBank/DDBJ databases">
        <authorList>
            <person name="Sun Q."/>
            <person name="Mori K."/>
        </authorList>
    </citation>
    <scope>NUCLEOTIDE SEQUENCE [LARGE SCALE GENOMIC DNA]</scope>
    <source>
        <strain evidence="1 2">JCM 12520</strain>
    </source>
</reference>
<dbReference type="Proteomes" id="UP001589619">
    <property type="component" value="Unassembled WGS sequence"/>
</dbReference>
<organism evidence="1 2">
    <name type="scientific">Paenibacillus hodogayensis</name>
    <dbReference type="NCBI Taxonomy" id="279208"/>
    <lineage>
        <taxon>Bacteria</taxon>
        <taxon>Bacillati</taxon>
        <taxon>Bacillota</taxon>
        <taxon>Bacilli</taxon>
        <taxon>Bacillales</taxon>
        <taxon>Paenibacillaceae</taxon>
        <taxon>Paenibacillus</taxon>
    </lineage>
</organism>
<protein>
    <submittedName>
        <fullName evidence="1">Uncharacterized protein</fullName>
    </submittedName>
</protein>
<evidence type="ECO:0000313" key="2">
    <source>
        <dbReference type="Proteomes" id="UP001589619"/>
    </source>
</evidence>
<evidence type="ECO:0000313" key="1">
    <source>
        <dbReference type="EMBL" id="MFB9752828.1"/>
    </source>
</evidence>
<accession>A0ABV5VXM3</accession>
<comment type="caution">
    <text evidence="1">The sequence shown here is derived from an EMBL/GenBank/DDBJ whole genome shotgun (WGS) entry which is preliminary data.</text>
</comment>
<dbReference type="EMBL" id="JBHMAG010000012">
    <property type="protein sequence ID" value="MFB9752828.1"/>
    <property type="molecule type" value="Genomic_DNA"/>
</dbReference>
<keyword evidence="2" id="KW-1185">Reference proteome</keyword>
<sequence length="43" mass="5202">MRHDFEQAIVVLFSRDLVQEHPGDHRQFDDGLYIFFSGLRFDF</sequence>
<proteinExistence type="predicted"/>
<gene>
    <name evidence="1" type="ORF">ACFFNY_14780</name>
</gene>